<dbReference type="EMBL" id="SNYF01000010">
    <property type="protein sequence ID" value="TDQ13687.1"/>
    <property type="molecule type" value="Genomic_DNA"/>
</dbReference>
<reference evidence="2 3" key="1">
    <citation type="submission" date="2019-03" db="EMBL/GenBank/DDBJ databases">
        <title>Genomic Encyclopedia of Type Strains, Phase III (KMG-III): the genomes of soil and plant-associated and newly described type strains.</title>
        <authorList>
            <person name="Whitman W."/>
        </authorList>
    </citation>
    <scope>NUCLEOTIDE SEQUENCE [LARGE SCALE GENOMIC DNA]</scope>
    <source>
        <strain evidence="2 3">CECT 8446</strain>
    </source>
</reference>
<keyword evidence="2" id="KW-0808">Transferase</keyword>
<dbReference type="SUPFAM" id="SSF53448">
    <property type="entry name" value="Nucleotide-diphospho-sugar transferases"/>
    <property type="match status" value="1"/>
</dbReference>
<keyword evidence="3" id="KW-1185">Reference proteome</keyword>
<dbReference type="Pfam" id="PF00535">
    <property type="entry name" value="Glycos_transf_2"/>
    <property type="match status" value="1"/>
</dbReference>
<name>A0A4R6T4R5_9BACT</name>
<evidence type="ECO:0000313" key="2">
    <source>
        <dbReference type="EMBL" id="TDQ13687.1"/>
    </source>
</evidence>
<evidence type="ECO:0000259" key="1">
    <source>
        <dbReference type="Pfam" id="PF00535"/>
    </source>
</evidence>
<dbReference type="PANTHER" id="PTHR22916:SF3">
    <property type="entry name" value="UDP-GLCNAC:BETAGAL BETA-1,3-N-ACETYLGLUCOSAMINYLTRANSFERASE-LIKE PROTEIN 1"/>
    <property type="match status" value="1"/>
</dbReference>
<accession>A0A4R6T4R5</accession>
<dbReference type="AlphaFoldDB" id="A0A4R6T4R5"/>
<proteinExistence type="predicted"/>
<dbReference type="OrthoDB" id="786280at2"/>
<dbReference type="GO" id="GO:0016758">
    <property type="term" value="F:hexosyltransferase activity"/>
    <property type="evidence" value="ECO:0007669"/>
    <property type="project" value="UniProtKB-ARBA"/>
</dbReference>
<protein>
    <submittedName>
        <fullName evidence="2">Glycosyl transferase family 2</fullName>
    </submittedName>
</protein>
<dbReference type="RefSeq" id="WP_133558008.1">
    <property type="nucleotide sequence ID" value="NZ_SNYF01000010.1"/>
</dbReference>
<evidence type="ECO:0000313" key="3">
    <source>
        <dbReference type="Proteomes" id="UP000294535"/>
    </source>
</evidence>
<gene>
    <name evidence="2" type="ORF">DFQ04_3411</name>
</gene>
<comment type="caution">
    <text evidence="2">The sequence shown here is derived from an EMBL/GenBank/DDBJ whole genome shotgun (WGS) entry which is preliminary data.</text>
</comment>
<dbReference type="PANTHER" id="PTHR22916">
    <property type="entry name" value="GLYCOSYLTRANSFERASE"/>
    <property type="match status" value="1"/>
</dbReference>
<dbReference type="Gene3D" id="3.90.550.10">
    <property type="entry name" value="Spore Coat Polysaccharide Biosynthesis Protein SpsA, Chain A"/>
    <property type="match status" value="1"/>
</dbReference>
<dbReference type="InterPro" id="IPR001173">
    <property type="entry name" value="Glyco_trans_2-like"/>
</dbReference>
<organism evidence="2 3">
    <name type="scientific">Algoriphagus boseongensis</name>
    <dbReference type="NCBI Taxonomy" id="1442587"/>
    <lineage>
        <taxon>Bacteria</taxon>
        <taxon>Pseudomonadati</taxon>
        <taxon>Bacteroidota</taxon>
        <taxon>Cytophagia</taxon>
        <taxon>Cytophagales</taxon>
        <taxon>Cyclobacteriaceae</taxon>
        <taxon>Algoriphagus</taxon>
    </lineage>
</organism>
<sequence length="333" mass="38131">MNFSIIICTYNGQNRLNQTLEGISNLIVPESSKLELLLIDNASSDQTGQFCLEYWKTNPLPFNYRLILEPRPGLLNARIAGIKQAEFPWIVFCDDDNTLFPDYLVRAKNLIEQFPEIGALGGQGIAQIEGPIPSWFNKHQSSFAVGPQAGSNGELARGRYLYGAGLIVKKSYLDSLVQQQIYFLTEGRKSEALTQGEDLEICYWISLLDGKLYYNQELKFYHRIEAHRLNETYLNNLKLAYNATEGLLHPYHYLLKHPNPSAFGFEISQFRVMGISLLLMAKYAIMTKIDSTLENSLKVNSVRFYSFFNSRKKSKQQFNVLQKMLLELRLGRV</sequence>
<feature type="domain" description="Glycosyltransferase 2-like" evidence="1">
    <location>
        <begin position="4"/>
        <end position="125"/>
    </location>
</feature>
<dbReference type="Proteomes" id="UP000294535">
    <property type="component" value="Unassembled WGS sequence"/>
</dbReference>
<dbReference type="CDD" id="cd00761">
    <property type="entry name" value="Glyco_tranf_GTA_type"/>
    <property type="match status" value="1"/>
</dbReference>
<dbReference type="InterPro" id="IPR029044">
    <property type="entry name" value="Nucleotide-diphossugar_trans"/>
</dbReference>